<proteinExistence type="predicted"/>
<keyword evidence="2" id="KW-1185">Reference proteome</keyword>
<dbReference type="Pfam" id="PF00300">
    <property type="entry name" value="His_Phos_1"/>
    <property type="match status" value="1"/>
</dbReference>
<dbReference type="InterPro" id="IPR013078">
    <property type="entry name" value="His_Pase_superF_clade-1"/>
</dbReference>
<evidence type="ECO:0000313" key="2">
    <source>
        <dbReference type="Proteomes" id="UP001166293"/>
    </source>
</evidence>
<protein>
    <submittedName>
        <fullName evidence="1">Histidine phosphatase family protein</fullName>
    </submittedName>
</protein>
<accession>A0ABS6N9N0</accession>
<comment type="caution">
    <text evidence="1">The sequence shown here is derived from an EMBL/GenBank/DDBJ whole genome shotgun (WGS) entry which is preliminary data.</text>
</comment>
<sequence>MAVTLLRHTRPAVADGVCYGRTDLDLADSFDTEVAAVMDVLPPFSCLVSSPLTRCRRLAARLSVRTKHEVSLARDWQEMDFGMWEGVAWEAIPRPEIDAWAMDFLGYDGHGGESVAALRARVERGLSDLPDGALVVTHAGCIKAALDVAGRPGAWDHKTPFGGFVTL</sequence>
<gene>
    <name evidence="1" type="ORF">KUH32_13105</name>
</gene>
<evidence type="ECO:0000313" key="1">
    <source>
        <dbReference type="EMBL" id="MBV2360719.1"/>
    </source>
</evidence>
<dbReference type="Proteomes" id="UP001166293">
    <property type="component" value="Unassembled WGS sequence"/>
</dbReference>
<organism evidence="1 2">
    <name type="scientific">Thalassococcus arenae</name>
    <dbReference type="NCBI Taxonomy" id="2851652"/>
    <lineage>
        <taxon>Bacteria</taxon>
        <taxon>Pseudomonadati</taxon>
        <taxon>Pseudomonadota</taxon>
        <taxon>Alphaproteobacteria</taxon>
        <taxon>Rhodobacterales</taxon>
        <taxon>Roseobacteraceae</taxon>
        <taxon>Thalassococcus</taxon>
    </lineage>
</organism>
<dbReference type="RefSeq" id="WP_217779051.1">
    <property type="nucleotide sequence ID" value="NZ_JAHRWL010000002.1"/>
</dbReference>
<dbReference type="SMART" id="SM00855">
    <property type="entry name" value="PGAM"/>
    <property type="match status" value="1"/>
</dbReference>
<name>A0ABS6N9N0_9RHOB</name>
<dbReference type="EMBL" id="JAHRWL010000002">
    <property type="protein sequence ID" value="MBV2360719.1"/>
    <property type="molecule type" value="Genomic_DNA"/>
</dbReference>
<reference evidence="1" key="1">
    <citation type="submission" date="2021-06" db="EMBL/GenBank/DDBJ databases">
        <title>Thalassococcus sp. CAU 1522 isolated from sea sand, Republic of Korea.</title>
        <authorList>
            <person name="Kim W."/>
        </authorList>
    </citation>
    <scope>NUCLEOTIDE SEQUENCE</scope>
    <source>
        <strain evidence="1">CAU 1522</strain>
    </source>
</reference>